<dbReference type="AlphaFoldDB" id="A0A497XKS0"/>
<comment type="caution">
    <text evidence="10">The sequence shown here is derived from an EMBL/GenBank/DDBJ whole genome shotgun (WGS) entry which is preliminary data.</text>
</comment>
<keyword evidence="5" id="KW-0620">Polyamine biosynthesis</keyword>
<evidence type="ECO:0000256" key="1">
    <source>
        <dbReference type="ARBA" id="ARBA00001928"/>
    </source>
</evidence>
<sequence length="130" mass="13786">MRGLHILAELHGCAAGPALMRDVGPLREVCIGACNGAGLSVVAEAFHAFAEGGATGAVVLAESHVAVHTWPELDAVTLDIYVCNFSQDNRAAAEAAYVALHAAFRPRQAVRRDVIRGELEADQIKQSNLR</sequence>
<dbReference type="InterPro" id="IPR003826">
    <property type="entry name" value="AdoMetDC_fam_prok"/>
</dbReference>
<dbReference type="PANTHER" id="PTHR33866">
    <property type="entry name" value="S-ADENOSYLMETHIONINE DECARBOXYLASE PROENZYME"/>
    <property type="match status" value="1"/>
</dbReference>
<evidence type="ECO:0000256" key="8">
    <source>
        <dbReference type="ARBA" id="ARBA00023270"/>
    </source>
</evidence>
<protein>
    <submittedName>
        <fullName evidence="10">Spermidine synthase/S-adenosylmethionine decarboxylase</fullName>
    </submittedName>
</protein>
<dbReference type="EMBL" id="RCCI01000004">
    <property type="protein sequence ID" value="RLJ67905.1"/>
    <property type="molecule type" value="Genomic_DNA"/>
</dbReference>
<dbReference type="RefSeq" id="WP_121239855.1">
    <property type="nucleotide sequence ID" value="NZ_BHVV01000001.1"/>
</dbReference>
<keyword evidence="7" id="KW-0456">Lyase</keyword>
<evidence type="ECO:0000256" key="2">
    <source>
        <dbReference type="ARBA" id="ARBA00022793"/>
    </source>
</evidence>
<dbReference type="GO" id="GO:0004014">
    <property type="term" value="F:adenosylmethionine decarboxylase activity"/>
    <property type="evidence" value="ECO:0007669"/>
    <property type="project" value="InterPro"/>
</dbReference>
<evidence type="ECO:0000256" key="4">
    <source>
        <dbReference type="ARBA" id="ARBA00023066"/>
    </source>
</evidence>
<name>A0A497XKS0_9PROT</name>
<comment type="cofactor">
    <cofactor evidence="1">
        <name>pyruvate</name>
        <dbReference type="ChEBI" id="CHEBI:15361"/>
    </cofactor>
</comment>
<reference evidence="10 11" key="1">
    <citation type="submission" date="2018-10" db="EMBL/GenBank/DDBJ databases">
        <title>Genomic Encyclopedia of Type Strains, Phase IV (KMG-IV): sequencing the most valuable type-strain genomes for metagenomic binning, comparative biology and taxonomic classification.</title>
        <authorList>
            <person name="Goeker M."/>
        </authorList>
    </citation>
    <scope>NUCLEOTIDE SEQUENCE [LARGE SCALE GENOMIC DNA]</scope>
    <source>
        <strain evidence="10 11">DSM 26916</strain>
    </source>
</reference>
<evidence type="ECO:0000313" key="10">
    <source>
        <dbReference type="EMBL" id="RLJ67905.1"/>
    </source>
</evidence>
<keyword evidence="4" id="KW-0745">Spermidine biosynthesis</keyword>
<evidence type="ECO:0000256" key="6">
    <source>
        <dbReference type="ARBA" id="ARBA00023145"/>
    </source>
</evidence>
<gene>
    <name evidence="10" type="ORF">DFR35_0458</name>
</gene>
<dbReference type="NCBIfam" id="TIGR03330">
    <property type="entry name" value="SAM_DCase_Bsu"/>
    <property type="match status" value="1"/>
</dbReference>
<keyword evidence="8" id="KW-0704">Schiff base</keyword>
<evidence type="ECO:0000256" key="9">
    <source>
        <dbReference type="ARBA" id="ARBA00023317"/>
    </source>
</evidence>
<accession>A0A497XKS0</accession>
<keyword evidence="6" id="KW-0865">Zymogen</keyword>
<dbReference type="GO" id="GO:0005829">
    <property type="term" value="C:cytosol"/>
    <property type="evidence" value="ECO:0007669"/>
    <property type="project" value="TreeGrafter"/>
</dbReference>
<dbReference type="OrthoDB" id="9793120at2"/>
<dbReference type="Pfam" id="PF02675">
    <property type="entry name" value="AdoMet_dc"/>
    <property type="match status" value="1"/>
</dbReference>
<keyword evidence="3" id="KW-0068">Autocatalytic cleavage</keyword>
<dbReference type="SUPFAM" id="SSF56276">
    <property type="entry name" value="S-adenosylmethionine decarboxylase"/>
    <property type="match status" value="1"/>
</dbReference>
<dbReference type="InterPro" id="IPR017716">
    <property type="entry name" value="S-AdoMet_deCOase_pro-enz"/>
</dbReference>
<dbReference type="PANTHER" id="PTHR33866:SF2">
    <property type="entry name" value="S-ADENOSYLMETHIONINE DECARBOXYLASE PROENZYME"/>
    <property type="match status" value="1"/>
</dbReference>
<dbReference type="InterPro" id="IPR016067">
    <property type="entry name" value="S-AdoMet_deCO2ase_core"/>
</dbReference>
<keyword evidence="11" id="KW-1185">Reference proteome</keyword>
<evidence type="ECO:0000313" key="11">
    <source>
        <dbReference type="Proteomes" id="UP000268908"/>
    </source>
</evidence>
<evidence type="ECO:0000256" key="7">
    <source>
        <dbReference type="ARBA" id="ARBA00023239"/>
    </source>
</evidence>
<organism evidence="10 11">
    <name type="scientific">Sulfurisoma sediminicola</name>
    <dbReference type="NCBI Taxonomy" id="1381557"/>
    <lineage>
        <taxon>Bacteria</taxon>
        <taxon>Pseudomonadati</taxon>
        <taxon>Pseudomonadota</taxon>
        <taxon>Betaproteobacteria</taxon>
        <taxon>Nitrosomonadales</taxon>
        <taxon>Sterolibacteriaceae</taxon>
        <taxon>Sulfurisoma</taxon>
    </lineage>
</organism>
<dbReference type="Gene3D" id="3.60.90.10">
    <property type="entry name" value="S-adenosylmethionine decarboxylase"/>
    <property type="match status" value="1"/>
</dbReference>
<evidence type="ECO:0000256" key="3">
    <source>
        <dbReference type="ARBA" id="ARBA00022813"/>
    </source>
</evidence>
<dbReference type="Proteomes" id="UP000268908">
    <property type="component" value="Unassembled WGS sequence"/>
</dbReference>
<proteinExistence type="predicted"/>
<keyword evidence="9" id="KW-0670">Pyruvate</keyword>
<dbReference type="GO" id="GO:0008295">
    <property type="term" value="P:spermidine biosynthetic process"/>
    <property type="evidence" value="ECO:0007669"/>
    <property type="project" value="UniProtKB-KW"/>
</dbReference>
<keyword evidence="2" id="KW-0210">Decarboxylase</keyword>
<evidence type="ECO:0000256" key="5">
    <source>
        <dbReference type="ARBA" id="ARBA00023115"/>
    </source>
</evidence>